<comment type="similarity">
    <text evidence="1">Belongs to the UPF0065 (bug) family.</text>
</comment>
<feature type="signal peptide" evidence="2">
    <location>
        <begin position="1"/>
        <end position="19"/>
    </location>
</feature>
<dbReference type="Pfam" id="PF03401">
    <property type="entry name" value="TctC"/>
    <property type="match status" value="1"/>
</dbReference>
<feature type="chain" id="PRO_5045169892" evidence="2">
    <location>
        <begin position="20"/>
        <end position="316"/>
    </location>
</feature>
<protein>
    <submittedName>
        <fullName evidence="3">Tripartite tricarboxylate transporter substrate binding protein</fullName>
    </submittedName>
</protein>
<dbReference type="EMBL" id="JAFIRR010000165">
    <property type="protein sequence ID" value="MCO6419022.1"/>
    <property type="molecule type" value="Genomic_DNA"/>
</dbReference>
<dbReference type="PANTHER" id="PTHR42928">
    <property type="entry name" value="TRICARBOXYLATE-BINDING PROTEIN"/>
    <property type="match status" value="1"/>
</dbReference>
<gene>
    <name evidence="3" type="ORF">JYK14_23100</name>
</gene>
<keyword evidence="4" id="KW-1185">Reference proteome</keyword>
<reference evidence="3 4" key="1">
    <citation type="submission" date="2021-12" db="EMBL/GenBank/DDBJ databases">
        <title>Siccirubricoccus leaddurans sp. nov., a high concentration Zn2+ tolerance bacterium.</title>
        <authorList>
            <person name="Cao Y."/>
        </authorList>
    </citation>
    <scope>NUCLEOTIDE SEQUENCE [LARGE SCALE GENOMIC DNA]</scope>
    <source>
        <strain evidence="3 4">KC 17139</strain>
    </source>
</reference>
<evidence type="ECO:0000256" key="2">
    <source>
        <dbReference type="SAM" id="SignalP"/>
    </source>
</evidence>
<dbReference type="Gene3D" id="3.40.190.150">
    <property type="entry name" value="Bordetella uptake gene, domain 1"/>
    <property type="match status" value="1"/>
</dbReference>
<accession>A0ABT1DAQ0</accession>
<dbReference type="PANTHER" id="PTHR42928:SF5">
    <property type="entry name" value="BLR1237 PROTEIN"/>
    <property type="match status" value="1"/>
</dbReference>
<evidence type="ECO:0000256" key="1">
    <source>
        <dbReference type="ARBA" id="ARBA00006987"/>
    </source>
</evidence>
<dbReference type="SUPFAM" id="SSF53850">
    <property type="entry name" value="Periplasmic binding protein-like II"/>
    <property type="match status" value="1"/>
</dbReference>
<organism evidence="3 4">
    <name type="scientific">Siccirubricoccus soli</name>
    <dbReference type="NCBI Taxonomy" id="2899147"/>
    <lineage>
        <taxon>Bacteria</taxon>
        <taxon>Pseudomonadati</taxon>
        <taxon>Pseudomonadota</taxon>
        <taxon>Alphaproteobacteria</taxon>
        <taxon>Acetobacterales</taxon>
        <taxon>Roseomonadaceae</taxon>
        <taxon>Siccirubricoccus</taxon>
    </lineage>
</organism>
<evidence type="ECO:0000313" key="4">
    <source>
        <dbReference type="Proteomes" id="UP001523392"/>
    </source>
</evidence>
<dbReference type="RefSeq" id="WP_252955646.1">
    <property type="nucleotide sequence ID" value="NZ_JAFIRR010000165.1"/>
</dbReference>
<dbReference type="InterPro" id="IPR042100">
    <property type="entry name" value="Bug_dom1"/>
</dbReference>
<dbReference type="Proteomes" id="UP001523392">
    <property type="component" value="Unassembled WGS sequence"/>
</dbReference>
<dbReference type="InterPro" id="IPR005064">
    <property type="entry name" value="BUG"/>
</dbReference>
<comment type="caution">
    <text evidence="3">The sequence shown here is derived from an EMBL/GenBank/DDBJ whole genome shotgun (WGS) entry which is preliminary data.</text>
</comment>
<keyword evidence="2" id="KW-0732">Signal</keyword>
<evidence type="ECO:0000313" key="3">
    <source>
        <dbReference type="EMBL" id="MCO6419022.1"/>
    </source>
</evidence>
<proteinExistence type="inferred from homology"/>
<name>A0ABT1DAQ0_9PROT</name>
<sequence length="316" mass="32744">MRFAVACCLAILLALPARAAWPERPVTAIVPFAPGGGTDGVARILAEQLGRVLGQPVIIENRGGANGTIGAQAAARARPDGYTIFLTTGTTQAISPALYRSLPYDPQRDFVPVARIGQFPLMLAVHPAVPATDLPAFLALARAEPQKLSFGHWSAIYLAAGKTLLRQIGTEVLDVPYRSSAAAMTDLVAGRIGFAIVDLTIGMPLSRNGEVRALAVTGAARSALLPSLPTLQEAGLAGYDFAAWMAAYAPTGSPAEAVNGLGAALRRVLGDPALVARLADLGFETVPGDAADLAAFTAAEQAKWKEVVAASNITVE</sequence>
<dbReference type="Gene3D" id="3.40.190.10">
    <property type="entry name" value="Periplasmic binding protein-like II"/>
    <property type="match status" value="1"/>
</dbReference>
<dbReference type="PIRSF" id="PIRSF017082">
    <property type="entry name" value="YflP"/>
    <property type="match status" value="1"/>
</dbReference>